<dbReference type="OrthoDB" id="8864979at2759"/>
<reference evidence="3" key="5">
    <citation type="submission" date="2015-06" db="UniProtKB">
        <authorList>
            <consortium name="EnsemblFungi"/>
        </authorList>
    </citation>
    <scope>IDENTIFICATION</scope>
    <source>
        <strain evidence="3">ATCC 64411</strain>
    </source>
</reference>
<accession>A0A0C4DNB5</accession>
<sequence>MLRSRPPSAEENACSLSLRIPRQPRVTTLQWKKRRKMPRPPLRARARQQPLAKPSASRGPARRRPPPSPPLAAPATAPAATSTAADNGRDATAEASIVSGADSDAADLPELPLFNTTFHTYRASPLHVGPQPLTAERLACVAPFVSRLFGLGRREGVRAARRGHLSRDV</sequence>
<feature type="compositionally biased region" description="Low complexity" evidence="1">
    <location>
        <begin position="73"/>
        <end position="85"/>
    </location>
</feature>
<evidence type="ECO:0000313" key="2">
    <source>
        <dbReference type="EMBL" id="KLU82221.1"/>
    </source>
</evidence>
<evidence type="ECO:0000256" key="1">
    <source>
        <dbReference type="SAM" id="MobiDB-lite"/>
    </source>
</evidence>
<dbReference type="AlphaFoldDB" id="A0A0C4DNB5"/>
<reference evidence="4" key="1">
    <citation type="submission" date="2010-05" db="EMBL/GenBank/DDBJ databases">
        <title>The genome sequence of Magnaporthe poae strain ATCC 64411.</title>
        <authorList>
            <person name="Ma L.-J."/>
            <person name="Dead R."/>
            <person name="Young S."/>
            <person name="Zeng Q."/>
            <person name="Koehrsen M."/>
            <person name="Alvarado L."/>
            <person name="Berlin A."/>
            <person name="Chapman S.B."/>
            <person name="Chen Z."/>
            <person name="Freedman E."/>
            <person name="Gellesch M."/>
            <person name="Goldberg J."/>
            <person name="Griggs A."/>
            <person name="Gujja S."/>
            <person name="Heilman E.R."/>
            <person name="Heiman D."/>
            <person name="Hepburn T."/>
            <person name="Howarth C."/>
            <person name="Jen D."/>
            <person name="Larson L."/>
            <person name="Mehta T."/>
            <person name="Neiman D."/>
            <person name="Pearson M."/>
            <person name="Roberts A."/>
            <person name="Saif S."/>
            <person name="Shea T."/>
            <person name="Shenoy N."/>
            <person name="Sisk P."/>
            <person name="Stolte C."/>
            <person name="Sykes S."/>
            <person name="Walk T."/>
            <person name="White J."/>
            <person name="Yandava C."/>
            <person name="Haas B."/>
            <person name="Nusbaum C."/>
            <person name="Birren B."/>
        </authorList>
    </citation>
    <scope>NUCLEOTIDE SEQUENCE [LARGE SCALE GENOMIC DNA]</scope>
    <source>
        <strain evidence="4">ATCC 64411 / 73-15</strain>
    </source>
</reference>
<name>A0A0C4DNB5_MAGP6</name>
<dbReference type="Proteomes" id="UP000011715">
    <property type="component" value="Unassembled WGS sequence"/>
</dbReference>
<proteinExistence type="predicted"/>
<evidence type="ECO:0000313" key="3">
    <source>
        <dbReference type="EnsemblFungi" id="MAPG_01296T0"/>
    </source>
</evidence>
<dbReference type="EnsemblFungi" id="MAPG_01296T0">
    <property type="protein sequence ID" value="MAPG_01296T0"/>
    <property type="gene ID" value="MAPG_01296"/>
</dbReference>
<dbReference type="EMBL" id="GL876966">
    <property type="protein sequence ID" value="KLU82221.1"/>
    <property type="molecule type" value="Genomic_DNA"/>
</dbReference>
<feature type="region of interest" description="Disordered" evidence="1">
    <location>
        <begin position="1"/>
        <end position="102"/>
    </location>
</feature>
<dbReference type="VEuPathDB" id="FungiDB:MAPG_01296"/>
<evidence type="ECO:0000313" key="4">
    <source>
        <dbReference type="Proteomes" id="UP000011715"/>
    </source>
</evidence>
<reference evidence="2" key="2">
    <citation type="submission" date="2010-05" db="EMBL/GenBank/DDBJ databases">
        <title>The Genome Sequence of Magnaporthe poae strain ATCC 64411.</title>
        <authorList>
            <consortium name="The Broad Institute Genome Sequencing Platform"/>
            <consortium name="Broad Institute Genome Sequencing Center for Infectious Disease"/>
            <person name="Ma L.-J."/>
            <person name="Dead R."/>
            <person name="Young S."/>
            <person name="Zeng Q."/>
            <person name="Koehrsen M."/>
            <person name="Alvarado L."/>
            <person name="Berlin A."/>
            <person name="Chapman S.B."/>
            <person name="Chen Z."/>
            <person name="Freedman E."/>
            <person name="Gellesch M."/>
            <person name="Goldberg J."/>
            <person name="Griggs A."/>
            <person name="Gujja S."/>
            <person name="Heilman E.R."/>
            <person name="Heiman D."/>
            <person name="Hepburn T."/>
            <person name="Howarth C."/>
            <person name="Jen D."/>
            <person name="Larson L."/>
            <person name="Mehta T."/>
            <person name="Neiman D."/>
            <person name="Pearson M."/>
            <person name="Roberts A."/>
            <person name="Saif S."/>
            <person name="Shea T."/>
            <person name="Shenoy N."/>
            <person name="Sisk P."/>
            <person name="Stolte C."/>
            <person name="Sykes S."/>
            <person name="Walk T."/>
            <person name="White J."/>
            <person name="Yandava C."/>
            <person name="Haas B."/>
            <person name="Nusbaum C."/>
            <person name="Birren B."/>
        </authorList>
    </citation>
    <scope>NUCLEOTIDE SEQUENCE</scope>
    <source>
        <strain evidence="2">ATCC 64411</strain>
    </source>
</reference>
<dbReference type="EMBL" id="ADBL01000304">
    <property type="status" value="NOT_ANNOTATED_CDS"/>
    <property type="molecule type" value="Genomic_DNA"/>
</dbReference>
<keyword evidence="4" id="KW-1185">Reference proteome</keyword>
<reference evidence="2" key="3">
    <citation type="submission" date="2011-03" db="EMBL/GenBank/DDBJ databases">
        <title>Annotation of Magnaporthe poae ATCC 64411.</title>
        <authorList>
            <person name="Ma L.-J."/>
            <person name="Dead R."/>
            <person name="Young S.K."/>
            <person name="Zeng Q."/>
            <person name="Gargeya S."/>
            <person name="Fitzgerald M."/>
            <person name="Haas B."/>
            <person name="Abouelleil A."/>
            <person name="Alvarado L."/>
            <person name="Arachchi H.M."/>
            <person name="Berlin A."/>
            <person name="Brown A."/>
            <person name="Chapman S.B."/>
            <person name="Chen Z."/>
            <person name="Dunbar C."/>
            <person name="Freedman E."/>
            <person name="Gearin G."/>
            <person name="Gellesch M."/>
            <person name="Goldberg J."/>
            <person name="Griggs A."/>
            <person name="Gujja S."/>
            <person name="Heiman D."/>
            <person name="Howarth C."/>
            <person name="Larson L."/>
            <person name="Lui A."/>
            <person name="MacDonald P.J.P."/>
            <person name="Mehta T."/>
            <person name="Montmayeur A."/>
            <person name="Murphy C."/>
            <person name="Neiman D."/>
            <person name="Pearson M."/>
            <person name="Priest M."/>
            <person name="Roberts A."/>
            <person name="Saif S."/>
            <person name="Shea T."/>
            <person name="Shenoy N."/>
            <person name="Sisk P."/>
            <person name="Stolte C."/>
            <person name="Sykes S."/>
            <person name="Yandava C."/>
            <person name="Wortman J."/>
            <person name="Nusbaum C."/>
            <person name="Birren B."/>
        </authorList>
    </citation>
    <scope>NUCLEOTIDE SEQUENCE</scope>
    <source>
        <strain evidence="2">ATCC 64411</strain>
    </source>
</reference>
<dbReference type="eggNOG" id="ENOG502S6KJ">
    <property type="taxonomic scope" value="Eukaryota"/>
</dbReference>
<protein>
    <submittedName>
        <fullName evidence="2 3">Uncharacterized protein</fullName>
    </submittedName>
</protein>
<gene>
    <name evidence="2" type="ORF">MAPG_01296</name>
</gene>
<reference evidence="3" key="4">
    <citation type="journal article" date="2015" name="G3 (Bethesda)">
        <title>Genome sequences of three phytopathogenic species of the Magnaporthaceae family of fungi.</title>
        <authorList>
            <person name="Okagaki L.H."/>
            <person name="Nunes C.C."/>
            <person name="Sailsbery J."/>
            <person name="Clay B."/>
            <person name="Brown D."/>
            <person name="John T."/>
            <person name="Oh Y."/>
            <person name="Young N."/>
            <person name="Fitzgerald M."/>
            <person name="Haas B.J."/>
            <person name="Zeng Q."/>
            <person name="Young S."/>
            <person name="Adiconis X."/>
            <person name="Fan L."/>
            <person name="Levin J.Z."/>
            <person name="Mitchell T.K."/>
            <person name="Okubara P.A."/>
            <person name="Farman M.L."/>
            <person name="Kohn L.M."/>
            <person name="Birren B."/>
            <person name="Ma L.-J."/>
            <person name="Dean R.A."/>
        </authorList>
    </citation>
    <scope>NUCLEOTIDE SEQUENCE</scope>
    <source>
        <strain evidence="3">ATCC 64411 / 73-15</strain>
    </source>
</reference>
<organism evidence="3 4">
    <name type="scientific">Magnaporthiopsis poae (strain ATCC 64411 / 73-15)</name>
    <name type="common">Kentucky bluegrass fungus</name>
    <name type="synonym">Magnaporthe poae</name>
    <dbReference type="NCBI Taxonomy" id="644358"/>
    <lineage>
        <taxon>Eukaryota</taxon>
        <taxon>Fungi</taxon>
        <taxon>Dikarya</taxon>
        <taxon>Ascomycota</taxon>
        <taxon>Pezizomycotina</taxon>
        <taxon>Sordariomycetes</taxon>
        <taxon>Sordariomycetidae</taxon>
        <taxon>Magnaporthales</taxon>
        <taxon>Magnaporthaceae</taxon>
        <taxon>Magnaporthiopsis</taxon>
    </lineage>
</organism>
<feature type="compositionally biased region" description="Basic residues" evidence="1">
    <location>
        <begin position="31"/>
        <end position="46"/>
    </location>
</feature>
<feature type="compositionally biased region" description="Low complexity" evidence="1">
    <location>
        <begin position="47"/>
        <end position="59"/>
    </location>
</feature>